<dbReference type="PANTHER" id="PTHR34353:SF2">
    <property type="entry name" value="CRISPR-ASSOCIATED ENDONUCLEASE CAS1 1"/>
    <property type="match status" value="1"/>
</dbReference>
<sequence length="339" mass="38216">MKKLQNSLYITRQGSYVHKERETVVIEHEHKKLMQVPIHSVSGLFCFGNVLVSPALMGFCGEKGVNLAFFTEYGRFYGRLQGKKSGNVLLRRAQYNADESASLEIARSAVAAKLVGCRNVLLRHQRNHGATESLGMAVKHLAASIRLAKYVDNLESLRGIEGDAAAKYFAVFGELINENFREEFMFSGRNRRPPRDPVNALLSFVYSILGQDISAALNGVGLDPQVGYLHADRPGRDSLAQDLLEEFRPWLADRLVLSLINRKQLRATDFVTESSGAVRMSDDARKTVLVSYQERKQQEVMHPFLKEKVPIGIIPHIQAMLLARHLRKDLERYPPCVVR</sequence>
<evidence type="ECO:0000256" key="9">
    <source>
        <dbReference type="ARBA" id="ARBA00038592"/>
    </source>
</evidence>
<dbReference type="HAMAP" id="MF_01470">
    <property type="entry name" value="Cas1"/>
    <property type="match status" value="1"/>
</dbReference>
<keyword evidence="3 10" id="KW-0255">Endonuclease</keyword>
<protein>
    <recommendedName>
        <fullName evidence="10">CRISPR-associated endonuclease Cas1</fullName>
        <ecNumber evidence="10">3.1.-.-</ecNumber>
    </recommendedName>
</protein>
<dbReference type="EC" id="3.1.-.-" evidence="10"/>
<feature type="binding site" evidence="10">
    <location>
        <position position="161"/>
    </location>
    <ligand>
        <name>Mn(2+)</name>
        <dbReference type="ChEBI" id="CHEBI:29035"/>
    </ligand>
</feature>
<keyword evidence="4 10" id="KW-0378">Hydrolase</keyword>
<dbReference type="InterPro" id="IPR002729">
    <property type="entry name" value="CRISPR-assoc_Cas1"/>
</dbReference>
<dbReference type="GO" id="GO:0016787">
    <property type="term" value="F:hydrolase activity"/>
    <property type="evidence" value="ECO:0007669"/>
    <property type="project" value="UniProtKB-KW"/>
</dbReference>
<dbReference type="PANTHER" id="PTHR34353">
    <property type="entry name" value="CRISPR-ASSOCIATED ENDONUCLEASE CAS1 1"/>
    <property type="match status" value="1"/>
</dbReference>
<keyword evidence="8 10" id="KW-0464">Manganese</keyword>
<dbReference type="NCBIfam" id="TIGR03640">
    <property type="entry name" value="cas1_DVULG"/>
    <property type="match status" value="1"/>
</dbReference>
<comment type="function">
    <text evidence="10">CRISPR (clustered regularly interspaced short palindromic repeat), is an adaptive immune system that provides protection against mobile genetic elements (viruses, transposable elements and conjugative plasmids). CRISPR clusters contain spacers, sequences complementary to antecedent mobile elements, and target invading nucleic acids. CRISPR clusters are transcribed and processed into CRISPR RNA (crRNA). Acts as a dsDNA endonuclease. Involved in the integration of spacer DNA into the CRISPR cassette.</text>
</comment>
<dbReference type="GO" id="GO:0051607">
    <property type="term" value="P:defense response to virus"/>
    <property type="evidence" value="ECO:0007669"/>
    <property type="project" value="UniProtKB-UniRule"/>
</dbReference>
<comment type="caution">
    <text evidence="11">The sequence shown here is derived from an EMBL/GenBank/DDBJ whole genome shotgun (WGS) entry which is preliminary data.</text>
</comment>
<gene>
    <name evidence="10" type="primary">cas1</name>
    <name evidence="11" type="ORF">DET50_101159</name>
</gene>
<dbReference type="AlphaFoldDB" id="A0A366GYJ6"/>
<dbReference type="InterPro" id="IPR042211">
    <property type="entry name" value="CRISPR-assoc_Cas1_N"/>
</dbReference>
<dbReference type="GO" id="GO:0003677">
    <property type="term" value="F:DNA binding"/>
    <property type="evidence" value="ECO:0007669"/>
    <property type="project" value="UniProtKB-KW"/>
</dbReference>
<evidence type="ECO:0000256" key="7">
    <source>
        <dbReference type="ARBA" id="ARBA00023125"/>
    </source>
</evidence>
<evidence type="ECO:0000256" key="4">
    <source>
        <dbReference type="ARBA" id="ARBA00022801"/>
    </source>
</evidence>
<dbReference type="Gene3D" id="1.20.120.920">
    <property type="entry name" value="CRISPR-associated endonuclease Cas1, C-terminal domain"/>
    <property type="match status" value="1"/>
</dbReference>
<evidence type="ECO:0000256" key="10">
    <source>
        <dbReference type="HAMAP-Rule" id="MF_01470"/>
    </source>
</evidence>
<dbReference type="Pfam" id="PF01867">
    <property type="entry name" value="Cas_Cas1"/>
    <property type="match status" value="1"/>
</dbReference>
<dbReference type="GO" id="GO:0046872">
    <property type="term" value="F:metal ion binding"/>
    <property type="evidence" value="ECO:0007669"/>
    <property type="project" value="UniProtKB-UniRule"/>
</dbReference>
<dbReference type="NCBIfam" id="TIGR00287">
    <property type="entry name" value="cas1"/>
    <property type="match status" value="1"/>
</dbReference>
<evidence type="ECO:0000256" key="6">
    <source>
        <dbReference type="ARBA" id="ARBA00023118"/>
    </source>
</evidence>
<dbReference type="RefSeq" id="WP_113860999.1">
    <property type="nucleotide sequence ID" value="NZ_QNRO01000001.1"/>
</dbReference>
<dbReference type="GO" id="GO:0004520">
    <property type="term" value="F:DNA endonuclease activity"/>
    <property type="evidence" value="ECO:0007669"/>
    <property type="project" value="InterPro"/>
</dbReference>
<feature type="binding site" evidence="10">
    <location>
        <position position="230"/>
    </location>
    <ligand>
        <name>Mn(2+)</name>
        <dbReference type="ChEBI" id="CHEBI:29035"/>
    </ligand>
</feature>
<keyword evidence="5 10" id="KW-0460">Magnesium</keyword>
<name>A0A366GYJ6_9GAMM</name>
<evidence type="ECO:0000313" key="12">
    <source>
        <dbReference type="Proteomes" id="UP000252995"/>
    </source>
</evidence>
<dbReference type="GO" id="GO:0043571">
    <property type="term" value="P:maintenance of CRISPR repeat elements"/>
    <property type="evidence" value="ECO:0007669"/>
    <property type="project" value="UniProtKB-UniRule"/>
</dbReference>
<evidence type="ECO:0000256" key="1">
    <source>
        <dbReference type="ARBA" id="ARBA00022722"/>
    </source>
</evidence>
<comment type="subunit">
    <text evidence="9 10">Homodimer, forms a heterotetramer with a Cas2 homodimer.</text>
</comment>
<comment type="cofactor">
    <cofactor evidence="10">
        <name>Mg(2+)</name>
        <dbReference type="ChEBI" id="CHEBI:18420"/>
    </cofactor>
    <cofactor evidence="10">
        <name>Mn(2+)</name>
        <dbReference type="ChEBI" id="CHEBI:29035"/>
    </cofactor>
</comment>
<dbReference type="InterPro" id="IPR042206">
    <property type="entry name" value="CRISPR-assoc_Cas1_C"/>
</dbReference>
<evidence type="ECO:0000256" key="3">
    <source>
        <dbReference type="ARBA" id="ARBA00022759"/>
    </source>
</evidence>
<evidence type="ECO:0000256" key="5">
    <source>
        <dbReference type="ARBA" id="ARBA00022842"/>
    </source>
</evidence>
<evidence type="ECO:0000256" key="2">
    <source>
        <dbReference type="ARBA" id="ARBA00022723"/>
    </source>
</evidence>
<dbReference type="EMBL" id="QNRO01000001">
    <property type="protein sequence ID" value="RBP33816.1"/>
    <property type="molecule type" value="Genomic_DNA"/>
</dbReference>
<dbReference type="CDD" id="cd09721">
    <property type="entry name" value="Cas1_I-C"/>
    <property type="match status" value="1"/>
</dbReference>
<evidence type="ECO:0000256" key="8">
    <source>
        <dbReference type="ARBA" id="ARBA00023211"/>
    </source>
</evidence>
<reference evidence="11 12" key="1">
    <citation type="submission" date="2018-06" db="EMBL/GenBank/DDBJ databases">
        <title>Freshwater and sediment microbial communities from various areas in North America, analyzing microbe dynamics in response to fracking.</title>
        <authorList>
            <person name="Lamendella R."/>
        </authorList>
    </citation>
    <scope>NUCLEOTIDE SEQUENCE [LARGE SCALE GENOMIC DNA]</scope>
    <source>
        <strain evidence="11 12">114J</strain>
    </source>
</reference>
<accession>A0A366GYJ6</accession>
<dbReference type="InterPro" id="IPR050646">
    <property type="entry name" value="Cas1"/>
</dbReference>
<feature type="binding site" evidence="10">
    <location>
        <position position="245"/>
    </location>
    <ligand>
        <name>Mn(2+)</name>
        <dbReference type="ChEBI" id="CHEBI:29035"/>
    </ligand>
</feature>
<organism evidence="11 12">
    <name type="scientific">Marinobacter pelagius</name>
    <dbReference type="NCBI Taxonomy" id="379482"/>
    <lineage>
        <taxon>Bacteria</taxon>
        <taxon>Pseudomonadati</taxon>
        <taxon>Pseudomonadota</taxon>
        <taxon>Gammaproteobacteria</taxon>
        <taxon>Pseudomonadales</taxon>
        <taxon>Marinobacteraceae</taxon>
        <taxon>Marinobacter</taxon>
    </lineage>
</organism>
<keyword evidence="2 10" id="KW-0479">Metal-binding</keyword>
<evidence type="ECO:0000313" key="11">
    <source>
        <dbReference type="EMBL" id="RBP33816.1"/>
    </source>
</evidence>
<dbReference type="Gene3D" id="3.100.10.20">
    <property type="entry name" value="CRISPR-associated endonuclease Cas1, N-terminal domain"/>
    <property type="match status" value="1"/>
</dbReference>
<keyword evidence="1 10" id="KW-0540">Nuclease</keyword>
<dbReference type="Proteomes" id="UP000252995">
    <property type="component" value="Unassembled WGS sequence"/>
</dbReference>
<comment type="similarity">
    <text evidence="10">Belongs to the CRISPR-associated endonuclease Cas1 family.</text>
</comment>
<keyword evidence="7 10" id="KW-0238">DNA-binding</keyword>
<proteinExistence type="inferred from homology"/>
<keyword evidence="6 10" id="KW-0051">Antiviral defense</keyword>
<dbReference type="OrthoDB" id="9793236at2"/>
<dbReference type="InterPro" id="IPR019856">
    <property type="entry name" value="CRISPR-assoc_Cas1_DVULG"/>
</dbReference>